<accession>A0A9P9GS84</accession>
<name>A0A9P9GS84_FUSSL</name>
<dbReference type="PANTHER" id="PTHR33112">
    <property type="entry name" value="DOMAIN PROTEIN, PUTATIVE-RELATED"/>
    <property type="match status" value="1"/>
</dbReference>
<comment type="caution">
    <text evidence="2">The sequence shown here is derived from an EMBL/GenBank/DDBJ whole genome shotgun (WGS) entry which is preliminary data.</text>
</comment>
<dbReference type="PANTHER" id="PTHR33112:SF16">
    <property type="entry name" value="HETEROKARYON INCOMPATIBILITY DOMAIN-CONTAINING PROTEIN"/>
    <property type="match status" value="1"/>
</dbReference>
<dbReference type="Pfam" id="PF06985">
    <property type="entry name" value="HET"/>
    <property type="match status" value="1"/>
</dbReference>
<dbReference type="EMBL" id="JAGTJS010000017">
    <property type="protein sequence ID" value="KAH7244728.1"/>
    <property type="molecule type" value="Genomic_DNA"/>
</dbReference>
<evidence type="ECO:0000259" key="1">
    <source>
        <dbReference type="Pfam" id="PF06985"/>
    </source>
</evidence>
<evidence type="ECO:0000313" key="3">
    <source>
        <dbReference type="Proteomes" id="UP000736672"/>
    </source>
</evidence>
<keyword evidence="3" id="KW-1185">Reference proteome</keyword>
<dbReference type="AlphaFoldDB" id="A0A9P9GS84"/>
<organism evidence="2 3">
    <name type="scientific">Fusarium solani</name>
    <name type="common">Filamentous fungus</name>
    <dbReference type="NCBI Taxonomy" id="169388"/>
    <lineage>
        <taxon>Eukaryota</taxon>
        <taxon>Fungi</taxon>
        <taxon>Dikarya</taxon>
        <taxon>Ascomycota</taxon>
        <taxon>Pezizomycotina</taxon>
        <taxon>Sordariomycetes</taxon>
        <taxon>Hypocreomycetidae</taxon>
        <taxon>Hypocreales</taxon>
        <taxon>Nectriaceae</taxon>
        <taxon>Fusarium</taxon>
        <taxon>Fusarium solani species complex</taxon>
    </lineage>
</organism>
<dbReference type="InterPro" id="IPR010730">
    <property type="entry name" value="HET"/>
</dbReference>
<protein>
    <submittedName>
        <fullName evidence="2">Heterokaryon incompatibility protein-domain-containing protein</fullName>
    </submittedName>
</protein>
<gene>
    <name evidence="2" type="ORF">B0J15DRAFT_597405</name>
</gene>
<feature type="domain" description="Heterokaryon incompatibility" evidence="1">
    <location>
        <begin position="231"/>
        <end position="382"/>
    </location>
</feature>
<dbReference type="OrthoDB" id="47007at2759"/>
<evidence type="ECO:0000313" key="2">
    <source>
        <dbReference type="EMBL" id="KAH7244728.1"/>
    </source>
</evidence>
<proteinExistence type="predicted"/>
<reference evidence="2" key="1">
    <citation type="journal article" date="2021" name="Nat. Commun.">
        <title>Genetic determinants of endophytism in the Arabidopsis root mycobiome.</title>
        <authorList>
            <person name="Mesny F."/>
            <person name="Miyauchi S."/>
            <person name="Thiergart T."/>
            <person name="Pickel B."/>
            <person name="Atanasova L."/>
            <person name="Karlsson M."/>
            <person name="Huettel B."/>
            <person name="Barry K.W."/>
            <person name="Haridas S."/>
            <person name="Chen C."/>
            <person name="Bauer D."/>
            <person name="Andreopoulos W."/>
            <person name="Pangilinan J."/>
            <person name="LaButti K."/>
            <person name="Riley R."/>
            <person name="Lipzen A."/>
            <person name="Clum A."/>
            <person name="Drula E."/>
            <person name="Henrissat B."/>
            <person name="Kohler A."/>
            <person name="Grigoriev I.V."/>
            <person name="Martin F.M."/>
            <person name="Hacquard S."/>
        </authorList>
    </citation>
    <scope>NUCLEOTIDE SEQUENCE</scope>
    <source>
        <strain evidence="2">FSSC 5 MPI-SDFR-AT-0091</strain>
    </source>
</reference>
<sequence length="666" mass="75460">MEGPSAILKPSAMNGQVFRRNPSAKPCPGCKNASLCDITGRGYVLDIDVKQTLEEAKVQSENECYLCFLVWWSLKNRTAKILAMDDPVIALYCNPPFSTPVQQIDVIVVSKKKREDLGWALDFSGLSHLGPPDAKPWVTRGRIVLYADPRRGQPEDRRCRVKFRKIETNSGSPACFDLAKQWISDCLFKHYGTCPSNYRSPLPLRLIDVGPSDGSESPKLITTAPNQRGKYIALSFCWGPKPFFALTPANKSELEQGIPFDKLSEIIKDTIIITRRLNVRYVWIDSLCIIQGSEEEAVKDWEVQAQQMGTIFRYAFLTIAASSCEDAHQGLLCDRDNLSRSYYEFPADKKGRDTVYLGRCANAIEPHSLNEPLHRRGWVFQESFLCVRSISYEKGELSWRCRACQCREGLMESEPLPHKVSERDVPSNIRANWKSIVAEYSKDCLTCPNDRLPVIAGLAKIAQNGSPTDYLYGVWMDQLAESLLWEHRGHTVDRIRVYTCQMKRRAPSWSWASADGQIKFLKGADPTYIQAKAKGEGLLINGYLRSVKTIRLSTSGSYYGGYDNFSPWTNLPTTMKTYLDSDDAVPIQHRLRRDDNSPLELVDVLFLYLGPSSGLIIVEAYDMGSPPRRLLQSAYQTLTEYKKYVRLGSFVGYPIKRKWSTRILLV</sequence>
<dbReference type="Proteomes" id="UP000736672">
    <property type="component" value="Unassembled WGS sequence"/>
</dbReference>